<name>A0ABN1EPT4_9PROT</name>
<accession>A0ABN1EPT4</accession>
<gene>
    <name evidence="2" type="ORF">GCM10008942_20090</name>
</gene>
<reference evidence="2 3" key="1">
    <citation type="journal article" date="2019" name="Int. J. Syst. Evol. Microbiol.">
        <title>The Global Catalogue of Microorganisms (GCM) 10K type strain sequencing project: providing services to taxonomists for standard genome sequencing and annotation.</title>
        <authorList>
            <consortium name="The Broad Institute Genomics Platform"/>
            <consortium name="The Broad Institute Genome Sequencing Center for Infectious Disease"/>
            <person name="Wu L."/>
            <person name="Ma J."/>
        </authorList>
    </citation>
    <scope>NUCLEOTIDE SEQUENCE [LARGE SCALE GENOMIC DNA]</scope>
    <source>
        <strain evidence="2 3">JCM 15089</strain>
    </source>
</reference>
<keyword evidence="1" id="KW-0732">Signal</keyword>
<dbReference type="EMBL" id="BAAADD010000005">
    <property type="protein sequence ID" value="GAA0571366.1"/>
    <property type="molecule type" value="Genomic_DNA"/>
</dbReference>
<dbReference type="Proteomes" id="UP001499951">
    <property type="component" value="Unassembled WGS sequence"/>
</dbReference>
<evidence type="ECO:0000313" key="3">
    <source>
        <dbReference type="Proteomes" id="UP001499951"/>
    </source>
</evidence>
<evidence type="ECO:0000313" key="2">
    <source>
        <dbReference type="EMBL" id="GAA0571366.1"/>
    </source>
</evidence>
<feature type="chain" id="PRO_5047355518" description="PEP-CTERM sorting domain-containing protein" evidence="1">
    <location>
        <begin position="21"/>
        <end position="229"/>
    </location>
</feature>
<organism evidence="2 3">
    <name type="scientific">Rhizomicrobium electricum</name>
    <dbReference type="NCBI Taxonomy" id="480070"/>
    <lineage>
        <taxon>Bacteria</taxon>
        <taxon>Pseudomonadati</taxon>
        <taxon>Pseudomonadota</taxon>
        <taxon>Alphaproteobacteria</taxon>
        <taxon>Micropepsales</taxon>
        <taxon>Micropepsaceae</taxon>
        <taxon>Rhizomicrobium</taxon>
    </lineage>
</organism>
<comment type="caution">
    <text evidence="2">The sequence shown here is derived from an EMBL/GenBank/DDBJ whole genome shotgun (WGS) entry which is preliminary data.</text>
</comment>
<evidence type="ECO:0000256" key="1">
    <source>
        <dbReference type="SAM" id="SignalP"/>
    </source>
</evidence>
<proteinExistence type="predicted"/>
<feature type="signal peptide" evidence="1">
    <location>
        <begin position="1"/>
        <end position="20"/>
    </location>
</feature>
<sequence>MRRAFFAIATLVLSFASASAGLVYNVKACTPGVDCTIGSHGTSSGSGPSNADFRTFFSTQLGVDLSSDTFTWSTASNANGYMFGHVDDTTFNIHTAYLWNGSSLQCCTLDEPYAITDGNDHNLFIGIDPAGVSNAGQPLSPAFLAGPGGPMGLAPVDYTLTAAALALIGDAWGSVQFQNIDNANVILASWDGPTGWLLFTPETTVPAPEPAAALLLVPALLMVRRLRRR</sequence>
<protein>
    <recommendedName>
        <fullName evidence="4">PEP-CTERM sorting domain-containing protein</fullName>
    </recommendedName>
</protein>
<dbReference type="RefSeq" id="WP_166934116.1">
    <property type="nucleotide sequence ID" value="NZ_BAAADD010000005.1"/>
</dbReference>
<evidence type="ECO:0008006" key="4">
    <source>
        <dbReference type="Google" id="ProtNLM"/>
    </source>
</evidence>
<keyword evidence="3" id="KW-1185">Reference proteome</keyword>